<accession>A0ABZ2M7F1</accession>
<dbReference type="EMBL" id="CP089984">
    <property type="protein sequence ID" value="WXB18438.1"/>
    <property type="molecule type" value="Genomic_DNA"/>
</dbReference>
<reference evidence="1 2" key="1">
    <citation type="submission" date="2021-12" db="EMBL/GenBank/DDBJ databases">
        <title>Discovery of the Pendulisporaceae a myxobacterial family with distinct sporulation behavior and unique specialized metabolism.</title>
        <authorList>
            <person name="Garcia R."/>
            <person name="Popoff A."/>
            <person name="Bader C.D."/>
            <person name="Loehr J."/>
            <person name="Walesch S."/>
            <person name="Walt C."/>
            <person name="Boldt J."/>
            <person name="Bunk B."/>
            <person name="Haeckl F.J.F.P.J."/>
            <person name="Gunesch A.P."/>
            <person name="Birkelbach J."/>
            <person name="Nuebel U."/>
            <person name="Pietschmann T."/>
            <person name="Bach T."/>
            <person name="Mueller R."/>
        </authorList>
    </citation>
    <scope>NUCLEOTIDE SEQUENCE [LARGE SCALE GENOMIC DNA]</scope>
    <source>
        <strain evidence="1 2">MSr11954</strain>
    </source>
</reference>
<dbReference type="RefSeq" id="WP_394828067.1">
    <property type="nucleotide sequence ID" value="NZ_CP089984.1"/>
</dbReference>
<gene>
    <name evidence="1" type="ORF">LZC94_14490</name>
</gene>
<name>A0ABZ2M7F1_9BACT</name>
<dbReference type="Proteomes" id="UP001370348">
    <property type="component" value="Chromosome"/>
</dbReference>
<evidence type="ECO:0000313" key="1">
    <source>
        <dbReference type="EMBL" id="WXB18438.1"/>
    </source>
</evidence>
<keyword evidence="2" id="KW-1185">Reference proteome</keyword>
<sequence length="360" mass="39835">MSFVFGDQGTSTYVSLLDSLDVTSVDFAQAREFSGVAGAATMGGKLFVSDGDSPVVTRFEVGNRGSWKEEGRVSFSNYAPRAPLFSNAMAGPTRAYMAYNTVDRAVWDPSTMQIVSQQPHDAQLPLVRDGLKVDSASSRGIVTRDQRVFWPVFWPNDDYTSFSKTTQIAVYDAQTDATRALLETPCPGLDFATQDEAGNIYFSNWIFSAVAPHYHADAPKNCAVRIKKGEERIDPDFSLRFSDLTGGREAAAFSYIGKGKGFMTVFHHERVPAGMSQKDAAESNNWRFWRVDLTNRTAAPVDEIDYFGGGYGTFKLDGRTFVLLVSKGYASTTTYEVLPDATIVKRFESRGWGHEILKIK</sequence>
<evidence type="ECO:0000313" key="2">
    <source>
        <dbReference type="Proteomes" id="UP001370348"/>
    </source>
</evidence>
<organism evidence="1 2">
    <name type="scientific">Pendulispora albinea</name>
    <dbReference type="NCBI Taxonomy" id="2741071"/>
    <lineage>
        <taxon>Bacteria</taxon>
        <taxon>Pseudomonadati</taxon>
        <taxon>Myxococcota</taxon>
        <taxon>Myxococcia</taxon>
        <taxon>Myxococcales</taxon>
        <taxon>Sorangiineae</taxon>
        <taxon>Pendulisporaceae</taxon>
        <taxon>Pendulispora</taxon>
    </lineage>
</organism>
<proteinExistence type="predicted"/>
<protein>
    <submittedName>
        <fullName evidence="1">MxcI</fullName>
    </submittedName>
</protein>